<keyword evidence="4" id="KW-0598">Phosphotransferase system</keyword>
<dbReference type="RefSeq" id="WP_092863486.1">
    <property type="nucleotide sequence ID" value="NZ_FPCH01000001.1"/>
</dbReference>
<evidence type="ECO:0000256" key="1">
    <source>
        <dbReference type="ARBA" id="ARBA00004496"/>
    </source>
</evidence>
<evidence type="ECO:0000256" key="3">
    <source>
        <dbReference type="ARBA" id="ARBA00022490"/>
    </source>
</evidence>
<keyword evidence="3" id="KW-0963">Cytoplasm</keyword>
<evidence type="ECO:0000256" key="4">
    <source>
        <dbReference type="ARBA" id="ARBA00022683"/>
    </source>
</evidence>
<dbReference type="STRING" id="51670.SAMN04488557_0405"/>
<dbReference type="OrthoDB" id="9798965at2"/>
<name>A0A1I7MV58_9HYPH</name>
<evidence type="ECO:0000256" key="2">
    <source>
        <dbReference type="ARBA" id="ARBA00010736"/>
    </source>
</evidence>
<evidence type="ECO:0000313" key="7">
    <source>
        <dbReference type="Proteomes" id="UP000199423"/>
    </source>
</evidence>
<feature type="domain" description="HPr" evidence="5">
    <location>
        <begin position="9"/>
        <end position="96"/>
    </location>
</feature>
<dbReference type="PANTHER" id="PTHR33705:SF2">
    <property type="entry name" value="PHOSPHOCARRIER PROTEIN NPR"/>
    <property type="match status" value="1"/>
</dbReference>
<dbReference type="Gene3D" id="3.30.1340.10">
    <property type="entry name" value="HPr-like"/>
    <property type="match status" value="1"/>
</dbReference>
<comment type="similarity">
    <text evidence="2">Belongs to the HPr family.</text>
</comment>
<dbReference type="Proteomes" id="UP000199423">
    <property type="component" value="Unassembled WGS sequence"/>
</dbReference>
<accession>A0A1I7MV58</accession>
<dbReference type="SUPFAM" id="SSF55594">
    <property type="entry name" value="HPr-like"/>
    <property type="match status" value="1"/>
</dbReference>
<dbReference type="NCBIfam" id="TIGR01003">
    <property type="entry name" value="PTS_HPr_family"/>
    <property type="match status" value="1"/>
</dbReference>
<protein>
    <submittedName>
        <fullName evidence="6">Phosphocarrier protein</fullName>
    </submittedName>
</protein>
<dbReference type="GO" id="GO:0009401">
    <property type="term" value="P:phosphoenolpyruvate-dependent sugar phosphotransferase system"/>
    <property type="evidence" value="ECO:0007669"/>
    <property type="project" value="UniProtKB-KW"/>
</dbReference>
<dbReference type="InterPro" id="IPR001020">
    <property type="entry name" value="PTS_HPr_His_P_site"/>
</dbReference>
<dbReference type="PROSITE" id="PS00369">
    <property type="entry name" value="PTS_HPR_HIS"/>
    <property type="match status" value="1"/>
</dbReference>
<dbReference type="InterPro" id="IPR050399">
    <property type="entry name" value="HPr"/>
</dbReference>
<dbReference type="EMBL" id="FPCH01000001">
    <property type="protein sequence ID" value="SFV26278.1"/>
    <property type="molecule type" value="Genomic_DNA"/>
</dbReference>
<evidence type="ECO:0000259" key="5">
    <source>
        <dbReference type="PROSITE" id="PS51350"/>
    </source>
</evidence>
<dbReference type="Pfam" id="PF00381">
    <property type="entry name" value="PTS-HPr"/>
    <property type="match status" value="1"/>
</dbReference>
<dbReference type="PROSITE" id="PS51350">
    <property type="entry name" value="PTS_HPR_DOM"/>
    <property type="match status" value="1"/>
</dbReference>
<comment type="subcellular location">
    <subcellularLocation>
        <location evidence="1">Cytoplasm</location>
    </subcellularLocation>
</comment>
<organism evidence="6 7">
    <name type="scientific">Hyphomicrobium facile</name>
    <dbReference type="NCBI Taxonomy" id="51670"/>
    <lineage>
        <taxon>Bacteria</taxon>
        <taxon>Pseudomonadati</taxon>
        <taxon>Pseudomonadota</taxon>
        <taxon>Alphaproteobacteria</taxon>
        <taxon>Hyphomicrobiales</taxon>
        <taxon>Hyphomicrobiaceae</taxon>
        <taxon>Hyphomicrobium</taxon>
    </lineage>
</organism>
<dbReference type="GO" id="GO:0005737">
    <property type="term" value="C:cytoplasm"/>
    <property type="evidence" value="ECO:0007669"/>
    <property type="project" value="UniProtKB-SubCell"/>
</dbReference>
<dbReference type="CDD" id="cd00367">
    <property type="entry name" value="PTS-HPr_like"/>
    <property type="match status" value="1"/>
</dbReference>
<dbReference type="PANTHER" id="PTHR33705">
    <property type="entry name" value="PHOSPHOCARRIER PROTEIN HPR"/>
    <property type="match status" value="1"/>
</dbReference>
<dbReference type="AlphaFoldDB" id="A0A1I7MV58"/>
<sequence length="101" mass="10517">MPELVNSLKPEAVVIIRNVKGLHARASAKFVKCAESYEAHVTVTHHGNSVGGTSIMGLMMLAAGPGSELHIVAEGPQGPEALQALVRLVEAGFDEECVGDA</sequence>
<dbReference type="InterPro" id="IPR000032">
    <property type="entry name" value="HPr-like"/>
</dbReference>
<evidence type="ECO:0000313" key="6">
    <source>
        <dbReference type="EMBL" id="SFV26278.1"/>
    </source>
</evidence>
<reference evidence="7" key="1">
    <citation type="submission" date="2016-10" db="EMBL/GenBank/DDBJ databases">
        <authorList>
            <person name="Varghese N."/>
            <person name="Submissions S."/>
        </authorList>
    </citation>
    <scope>NUCLEOTIDE SEQUENCE [LARGE SCALE GENOMIC DNA]</scope>
    <source>
        <strain evidence="7">DSM 1565</strain>
    </source>
</reference>
<proteinExistence type="inferred from homology"/>
<keyword evidence="7" id="KW-1185">Reference proteome</keyword>
<gene>
    <name evidence="6" type="ORF">SAMN04488557_0405</name>
</gene>
<dbReference type="PRINTS" id="PR00107">
    <property type="entry name" value="PHOSPHOCPHPR"/>
</dbReference>
<dbReference type="InterPro" id="IPR035895">
    <property type="entry name" value="HPr-like_sf"/>
</dbReference>